<dbReference type="FunFam" id="1.10.472.10:FF:000073">
    <property type="entry name" value="C-type cyclin"/>
    <property type="match status" value="1"/>
</dbReference>
<dbReference type="GeneID" id="59263641"/>
<dbReference type="InterPro" id="IPR036915">
    <property type="entry name" value="Cyclin-like_sf"/>
</dbReference>
<feature type="compositionally biased region" description="Pro residues" evidence="4">
    <location>
        <begin position="1"/>
        <end position="11"/>
    </location>
</feature>
<feature type="domain" description="Cyclin-like" evidence="5">
    <location>
        <begin position="60"/>
        <end position="159"/>
    </location>
</feature>
<dbReference type="GO" id="GO:0006357">
    <property type="term" value="P:regulation of transcription by RNA polymerase II"/>
    <property type="evidence" value="ECO:0007669"/>
    <property type="project" value="InterPro"/>
</dbReference>
<dbReference type="SMART" id="SM00385">
    <property type="entry name" value="CYCLIN"/>
    <property type="match status" value="1"/>
</dbReference>
<dbReference type="FunFam" id="1.10.472.10:FF:000101">
    <property type="entry name" value="Cyclin, putative"/>
    <property type="match status" value="1"/>
</dbReference>
<dbReference type="GO" id="GO:0016538">
    <property type="term" value="F:cyclin-dependent protein serine/threonine kinase regulator activity"/>
    <property type="evidence" value="ECO:0007669"/>
    <property type="project" value="InterPro"/>
</dbReference>
<organism evidence="6 7">
    <name type="scientific">Botrytis fragariae</name>
    <dbReference type="NCBI Taxonomy" id="1964551"/>
    <lineage>
        <taxon>Eukaryota</taxon>
        <taxon>Fungi</taxon>
        <taxon>Dikarya</taxon>
        <taxon>Ascomycota</taxon>
        <taxon>Pezizomycotina</taxon>
        <taxon>Leotiomycetes</taxon>
        <taxon>Helotiales</taxon>
        <taxon>Sclerotiniaceae</taxon>
        <taxon>Botrytis</taxon>
    </lineage>
</organism>
<dbReference type="SUPFAM" id="SSF47954">
    <property type="entry name" value="Cyclin-like"/>
    <property type="match status" value="2"/>
</dbReference>
<accession>A0A8H6EG50</accession>
<evidence type="ECO:0000259" key="5">
    <source>
        <dbReference type="SMART" id="SM00385"/>
    </source>
</evidence>
<reference evidence="6 7" key="1">
    <citation type="journal article" date="2020" name="Phytopathology">
        <title>A high-quality genome resource of Botrytis fragariae, a new and rapidly spreading fungal pathogen causing strawberry gray mold in the U.S.A.</title>
        <authorList>
            <person name="Wu Y."/>
            <person name="Saski C.A."/>
            <person name="Schnabel G."/>
            <person name="Xiao S."/>
            <person name="Hu M."/>
        </authorList>
    </citation>
    <scope>NUCLEOTIDE SEQUENCE [LARGE SCALE GENOMIC DNA]</scope>
    <source>
        <strain evidence="6 7">BVB16</strain>
    </source>
</reference>
<dbReference type="Pfam" id="PF00134">
    <property type="entry name" value="Cyclin_N"/>
    <property type="match status" value="1"/>
</dbReference>
<proteinExistence type="inferred from homology"/>
<gene>
    <name evidence="6" type="ORF">Bfra_009608</name>
</gene>
<dbReference type="InterPro" id="IPR013763">
    <property type="entry name" value="Cyclin-like_dom"/>
</dbReference>
<sequence length="462" mass="52241">MAPAPMAPGPEPTQVNPTGPHPSFIQVAKPYMFQQHVNTKLMTIGANPTREDQFRLQGVTWINDVRVALQLPVRTFCTAATYFHRFRLVHKDTEYQYQDAAAAALLTACKIEDTLKKSKDIICAAHNLKHSAAEHLSSDDTIFEAPSKVVIGLERLMLEASSFDFRVRYPQKHLIKLVKNGGIQRDVAEVAYQVMLDLYRTFAPLKQTCSTMSFACVELATLICEKQKGWRGPSYKKWWTSRSEIVETMLDLLDLYTHYQKQSIVGPLHNIEKFIGIRIKINQELEEKRLPRHTEHHETSRNNGVRHAPNTPVTPASPADLRFNGHVASPANLSPKSVSSGSKPPTGIRGQNGTVRYMLDVVKAKNESDTVDTYFRDEYEGYEVEVEETVPVEPIPTHHTPREPHHGRHHGGMDTDTDMDMDEIIVTLTNGCEDDENDKIRTLAKNIIWRLVKGGYLQKINA</sequence>
<dbReference type="InterPro" id="IPR006671">
    <property type="entry name" value="Cyclin_N"/>
</dbReference>
<dbReference type="Proteomes" id="UP000531561">
    <property type="component" value="Unassembled WGS sequence"/>
</dbReference>
<protein>
    <recommendedName>
        <fullName evidence="2">RNA polymerase II holoenzyme cyclin-like subunit</fullName>
    </recommendedName>
</protein>
<feature type="region of interest" description="Disordered" evidence="4">
    <location>
        <begin position="1"/>
        <end position="21"/>
    </location>
</feature>
<name>A0A8H6EG50_9HELO</name>
<comment type="caution">
    <text evidence="6">The sequence shown here is derived from an EMBL/GenBank/DDBJ whole genome shotgun (WGS) entry which is preliminary data.</text>
</comment>
<feature type="compositionally biased region" description="Basic and acidic residues" evidence="4">
    <location>
        <begin position="290"/>
        <end position="300"/>
    </location>
</feature>
<feature type="region of interest" description="Disordered" evidence="4">
    <location>
        <begin position="290"/>
        <end position="352"/>
    </location>
</feature>
<evidence type="ECO:0000256" key="3">
    <source>
        <dbReference type="RuleBase" id="RU000383"/>
    </source>
</evidence>
<evidence type="ECO:0000256" key="4">
    <source>
        <dbReference type="SAM" id="MobiDB-lite"/>
    </source>
</evidence>
<dbReference type="InterPro" id="IPR043198">
    <property type="entry name" value="Cyclin/Ssn8"/>
</dbReference>
<comment type="similarity">
    <text evidence="1">Belongs to the cyclin family. Cyclin C subfamily.</text>
</comment>
<dbReference type="CDD" id="cd20546">
    <property type="entry name" value="CYCLIN_SpCG1C_ScCTK2-like_rpt2"/>
    <property type="match status" value="1"/>
</dbReference>
<evidence type="ECO:0000313" key="6">
    <source>
        <dbReference type="EMBL" id="KAF5871052.1"/>
    </source>
</evidence>
<dbReference type="RefSeq" id="XP_037189999.1">
    <property type="nucleotide sequence ID" value="XM_037339949.1"/>
</dbReference>
<keyword evidence="3" id="KW-0195">Cyclin</keyword>
<dbReference type="EMBL" id="JABFCT010000013">
    <property type="protein sequence ID" value="KAF5871052.1"/>
    <property type="molecule type" value="Genomic_DNA"/>
</dbReference>
<feature type="compositionally biased region" description="Low complexity" evidence="4">
    <location>
        <begin position="334"/>
        <end position="345"/>
    </location>
</feature>
<dbReference type="Gene3D" id="1.10.472.10">
    <property type="entry name" value="Cyclin-like"/>
    <property type="match status" value="2"/>
</dbReference>
<dbReference type="OrthoDB" id="4951845at2759"/>
<dbReference type="PANTHER" id="PTHR10026">
    <property type="entry name" value="CYCLIN"/>
    <property type="match status" value="1"/>
</dbReference>
<evidence type="ECO:0000256" key="1">
    <source>
        <dbReference type="ARBA" id="ARBA00008638"/>
    </source>
</evidence>
<evidence type="ECO:0000256" key="2">
    <source>
        <dbReference type="ARBA" id="ARBA00014912"/>
    </source>
</evidence>
<evidence type="ECO:0000313" key="7">
    <source>
        <dbReference type="Proteomes" id="UP000531561"/>
    </source>
</evidence>
<dbReference type="AlphaFoldDB" id="A0A8H6EG50"/>
<keyword evidence="7" id="KW-1185">Reference proteome</keyword>